<dbReference type="EMBL" id="JBHSPB010000032">
    <property type="protein sequence ID" value="MFC5724684.1"/>
    <property type="molecule type" value="Genomic_DNA"/>
</dbReference>
<dbReference type="RefSeq" id="WP_390321154.1">
    <property type="nucleotide sequence ID" value="NZ_JBHSPB010000032.1"/>
</dbReference>
<name>A0ABW0ZB14_9ACTN</name>
<dbReference type="CDD" id="cd14241">
    <property type="entry name" value="PAD"/>
    <property type="match status" value="1"/>
</dbReference>
<sequence>MTANGAFTTTVDQPVPPQDRSGIVGHRFIYTYANGWQCEMYVKNDRTIDYRIHSGHVGGRWVKDQEVDLVQLDDDCYKVSWTEPTGTSVVVNVLPGKRRLHGTIFFPQWIREHGERTVLFQNDHLDLMREYRDAGPTYPIYVVPEFAKITLFEHVGRDNEDVISVAPGDLPADWADRTD</sequence>
<dbReference type="Pfam" id="PF05870">
    <property type="entry name" value="PA_decarbox"/>
    <property type="match status" value="1"/>
</dbReference>
<evidence type="ECO:0000313" key="1">
    <source>
        <dbReference type="EMBL" id="MFC5724684.1"/>
    </source>
</evidence>
<organism evidence="1 2">
    <name type="scientific">Streptomyces gamaensis</name>
    <dbReference type="NCBI Taxonomy" id="1763542"/>
    <lineage>
        <taxon>Bacteria</taxon>
        <taxon>Bacillati</taxon>
        <taxon>Actinomycetota</taxon>
        <taxon>Actinomycetes</taxon>
        <taxon>Kitasatosporales</taxon>
        <taxon>Streptomycetaceae</taxon>
        <taxon>Streptomyces</taxon>
    </lineage>
</organism>
<dbReference type="PANTHER" id="PTHR40087">
    <property type="entry name" value="PHENOLIC ACID DECARBOXYLASE PADC"/>
    <property type="match status" value="1"/>
</dbReference>
<comment type="caution">
    <text evidence="1">The sequence shown here is derived from an EMBL/GenBank/DDBJ whole genome shotgun (WGS) entry which is preliminary data.</text>
</comment>
<gene>
    <name evidence="1" type="ORF">ACFP1Z_31490</name>
</gene>
<protein>
    <submittedName>
        <fullName evidence="1">Phenolic acid decarboxylase</fullName>
    </submittedName>
</protein>
<proteinExistence type="predicted"/>
<dbReference type="InterPro" id="IPR012674">
    <property type="entry name" value="Calycin"/>
</dbReference>
<keyword evidence="2" id="KW-1185">Reference proteome</keyword>
<dbReference type="Gene3D" id="2.40.128.20">
    <property type="match status" value="1"/>
</dbReference>
<dbReference type="PANTHER" id="PTHR40087:SF1">
    <property type="entry name" value="PHENOLIC ACID DECARBOXYLASE PADC"/>
    <property type="match status" value="1"/>
</dbReference>
<dbReference type="InterPro" id="IPR008729">
    <property type="entry name" value="PA_de_COase"/>
</dbReference>
<accession>A0ABW0ZB14</accession>
<dbReference type="Proteomes" id="UP001596083">
    <property type="component" value="Unassembled WGS sequence"/>
</dbReference>
<reference evidence="2" key="1">
    <citation type="journal article" date="2019" name="Int. J. Syst. Evol. Microbiol.">
        <title>The Global Catalogue of Microorganisms (GCM) 10K type strain sequencing project: providing services to taxonomists for standard genome sequencing and annotation.</title>
        <authorList>
            <consortium name="The Broad Institute Genomics Platform"/>
            <consortium name="The Broad Institute Genome Sequencing Center for Infectious Disease"/>
            <person name="Wu L."/>
            <person name="Ma J."/>
        </authorList>
    </citation>
    <scope>NUCLEOTIDE SEQUENCE [LARGE SCALE GENOMIC DNA]</scope>
    <source>
        <strain evidence="2">CGMCC 4.7304</strain>
    </source>
</reference>
<evidence type="ECO:0000313" key="2">
    <source>
        <dbReference type="Proteomes" id="UP001596083"/>
    </source>
</evidence>
<dbReference type="SUPFAM" id="SSF50814">
    <property type="entry name" value="Lipocalins"/>
    <property type="match status" value="1"/>
</dbReference>